<gene>
    <name evidence="3" type="ORF">FHS18_001666</name>
</gene>
<accession>A0A7W5FLZ8</accession>
<feature type="domain" description="SbsA Ig-like" evidence="2">
    <location>
        <begin position="37"/>
        <end position="123"/>
    </location>
</feature>
<dbReference type="AlphaFoldDB" id="A0A7W5FLZ8"/>
<keyword evidence="4" id="KW-1185">Reference proteome</keyword>
<sequence>MNILLGYKRMLGVVLVFLILVSFFWLQRTVYPSGQWIEKTYPQDKSTSVSRDIKVSAQWKEVRNNNVAIIVRYKDEPNEYIPGGSWASGHGVAFKPETEFKQGKTVLVTVIAGQKKHKFSFTTEK</sequence>
<dbReference type="RefSeq" id="WP_183598881.1">
    <property type="nucleotide sequence ID" value="NZ_JACHXK010000003.1"/>
</dbReference>
<evidence type="ECO:0000259" key="2">
    <source>
        <dbReference type="Pfam" id="PF13205"/>
    </source>
</evidence>
<dbReference type="Pfam" id="PF13205">
    <property type="entry name" value="Big_5"/>
    <property type="match status" value="1"/>
</dbReference>
<organism evidence="3 4">
    <name type="scientific">Paenibacillus phyllosphaerae</name>
    <dbReference type="NCBI Taxonomy" id="274593"/>
    <lineage>
        <taxon>Bacteria</taxon>
        <taxon>Bacillati</taxon>
        <taxon>Bacillota</taxon>
        <taxon>Bacilli</taxon>
        <taxon>Bacillales</taxon>
        <taxon>Paenibacillaceae</taxon>
        <taxon>Paenibacillus</taxon>
    </lineage>
</organism>
<dbReference type="Proteomes" id="UP000570361">
    <property type="component" value="Unassembled WGS sequence"/>
</dbReference>
<proteinExistence type="predicted"/>
<keyword evidence="1" id="KW-0732">Signal</keyword>
<protein>
    <recommendedName>
        <fullName evidence="2">SbsA Ig-like domain-containing protein</fullName>
    </recommendedName>
</protein>
<dbReference type="EMBL" id="JACHXK010000003">
    <property type="protein sequence ID" value="MBB3109603.1"/>
    <property type="molecule type" value="Genomic_DNA"/>
</dbReference>
<evidence type="ECO:0000256" key="1">
    <source>
        <dbReference type="ARBA" id="ARBA00022729"/>
    </source>
</evidence>
<name>A0A7W5FLZ8_9BACL</name>
<comment type="caution">
    <text evidence="3">The sequence shown here is derived from an EMBL/GenBank/DDBJ whole genome shotgun (WGS) entry which is preliminary data.</text>
</comment>
<evidence type="ECO:0000313" key="3">
    <source>
        <dbReference type="EMBL" id="MBB3109603.1"/>
    </source>
</evidence>
<reference evidence="3 4" key="1">
    <citation type="submission" date="2020-08" db="EMBL/GenBank/DDBJ databases">
        <title>Genomic Encyclopedia of Type Strains, Phase III (KMG-III): the genomes of soil and plant-associated and newly described type strains.</title>
        <authorList>
            <person name="Whitman W."/>
        </authorList>
    </citation>
    <scope>NUCLEOTIDE SEQUENCE [LARGE SCALE GENOMIC DNA]</scope>
    <source>
        <strain evidence="3 4">CECT 5862</strain>
    </source>
</reference>
<evidence type="ECO:0000313" key="4">
    <source>
        <dbReference type="Proteomes" id="UP000570361"/>
    </source>
</evidence>
<dbReference type="InterPro" id="IPR032812">
    <property type="entry name" value="SbsA_Ig"/>
</dbReference>